<keyword evidence="8 11" id="KW-0067">ATP-binding</keyword>
<dbReference type="STRING" id="1257118.L8GJC6"/>
<dbReference type="InterPro" id="IPR011009">
    <property type="entry name" value="Kinase-like_dom_sf"/>
</dbReference>
<dbReference type="CDD" id="cd13999">
    <property type="entry name" value="STKc_MAP3K-like"/>
    <property type="match status" value="1"/>
</dbReference>
<dbReference type="GeneID" id="14913437"/>
<gene>
    <name evidence="15" type="ORF">ACA1_097840</name>
</gene>
<evidence type="ECO:0000256" key="3">
    <source>
        <dbReference type="ARBA" id="ARBA00012513"/>
    </source>
</evidence>
<dbReference type="PROSITE" id="PS00108">
    <property type="entry name" value="PROTEIN_KINASE_ST"/>
    <property type="match status" value="1"/>
</dbReference>
<dbReference type="InterPro" id="IPR008271">
    <property type="entry name" value="Ser/Thr_kinase_AS"/>
</dbReference>
<dbReference type="SUPFAM" id="SSF56112">
    <property type="entry name" value="Protein kinase-like (PK-like)"/>
    <property type="match status" value="1"/>
</dbReference>
<protein>
    <recommendedName>
        <fullName evidence="3">non-specific serine/threonine protein kinase</fullName>
        <ecNumber evidence="3">2.7.11.1</ecNumber>
    </recommendedName>
</protein>
<feature type="compositionally biased region" description="Polar residues" evidence="12">
    <location>
        <begin position="1038"/>
        <end position="1049"/>
    </location>
</feature>
<evidence type="ECO:0000256" key="11">
    <source>
        <dbReference type="PROSITE-ProRule" id="PRU10141"/>
    </source>
</evidence>
<reference evidence="15 16" key="1">
    <citation type="journal article" date="2013" name="Genome Biol.">
        <title>Genome of Acanthamoeba castellanii highlights extensive lateral gene transfer and early evolution of tyrosine kinase signaling.</title>
        <authorList>
            <person name="Clarke M."/>
            <person name="Lohan A.J."/>
            <person name="Liu B."/>
            <person name="Lagkouvardos I."/>
            <person name="Roy S."/>
            <person name="Zafar N."/>
            <person name="Bertelli C."/>
            <person name="Schilde C."/>
            <person name="Kianianmomeni A."/>
            <person name="Burglin T.R."/>
            <person name="Frech C."/>
            <person name="Turcotte B."/>
            <person name="Kopec K.O."/>
            <person name="Synnott J.M."/>
            <person name="Choo C."/>
            <person name="Paponov I."/>
            <person name="Finkler A."/>
            <person name="Soon Heng Tan C."/>
            <person name="Hutchins A.P."/>
            <person name="Weinmeier T."/>
            <person name="Rattei T."/>
            <person name="Chu J.S."/>
            <person name="Gimenez G."/>
            <person name="Irimia M."/>
            <person name="Rigden D.J."/>
            <person name="Fitzpatrick D.A."/>
            <person name="Lorenzo-Morales J."/>
            <person name="Bateman A."/>
            <person name="Chiu C.H."/>
            <person name="Tang P."/>
            <person name="Hegemann P."/>
            <person name="Fromm H."/>
            <person name="Raoult D."/>
            <person name="Greub G."/>
            <person name="Miranda-Saavedra D."/>
            <person name="Chen N."/>
            <person name="Nash P."/>
            <person name="Ginger M.L."/>
            <person name="Horn M."/>
            <person name="Schaap P."/>
            <person name="Caler L."/>
            <person name="Loftus B."/>
        </authorList>
    </citation>
    <scope>NUCLEOTIDE SEQUENCE [LARGE SCALE GENOMIC DNA]</scope>
    <source>
        <strain evidence="15 16">Neff</strain>
    </source>
</reference>
<dbReference type="VEuPathDB" id="AmoebaDB:ACA1_097840"/>
<feature type="non-terminal residue" evidence="15">
    <location>
        <position position="1177"/>
    </location>
</feature>
<dbReference type="PROSITE" id="PS50011">
    <property type="entry name" value="PROTEIN_KINASE_DOM"/>
    <property type="match status" value="1"/>
</dbReference>
<evidence type="ECO:0000256" key="8">
    <source>
        <dbReference type="ARBA" id="ARBA00022840"/>
    </source>
</evidence>
<evidence type="ECO:0000256" key="6">
    <source>
        <dbReference type="ARBA" id="ARBA00022741"/>
    </source>
</evidence>
<dbReference type="InterPro" id="IPR001245">
    <property type="entry name" value="Ser-Thr/Tyr_kinase_cat_dom"/>
</dbReference>
<dbReference type="Pfam" id="PF12849">
    <property type="entry name" value="PBP_like_2"/>
    <property type="match status" value="2"/>
</dbReference>
<keyword evidence="13" id="KW-0472">Membrane</keyword>
<sequence length="1177" mass="128114">ATADHRPASGLDGCFGAVLHCASYRSCVEYPTIRRWNLERQEPLLDAWALSYSYVRDDVSISYAGSGTEAALPAYTKQTVDFVGTDRGITKDLVAEFATLLQFPLYGQAMVVTYNIDGLDPDTDPYLILDRETLGLIWAGEITQWNDARIQALNPPAVSAKLPAATITLGYNINSVLSFAEVFKVALSSFSATFRTALAAANDSYALMPPALAGHATEAGRTSALRMAWLKNNTNSMTFVRQDDCLNSGLPWANMINKAGKVVAPSVYSVQAAMAQFAANFSAGNLTIDIVDAPGNDSWPLSYTTFIAINRSITALDCTNIEELMRFIAWTQINDGGGVPIDVSLRKNILDLFTRVQCNGEQALATSYLIGAGPPLPVYTAWTVAQSTSAATIKYFEATSLQAKQQLRTFDEQFGATSNGLEAEWYSNIPDIALVPMTIYAIVPAYNLRELDGLELVLDFDTIAAIYMSEITQWNDARIKAINSPAVADVLPAKSIVVVTQTTSSDITQLFTTMLSAKVAAFAAQVGASDVVTFPVQSGINQSVEVDNYTSLTRTLNLANMNNTAGMVVRANSTTVQSALSNYLAVNANPAYTGIILSAASWPLATLTMEDCNKAAALASFLYYSQTDPEAKSIADRQGFIQASTDAGLQRRFLNQLKEFTCDGVAVSSLYGCINDGRTVLRCRCVHQQHVHLRQRKRWPVLRELPVIIPVAAVILLVLVGFIVVLVFLIKRRGNKSDDWEIEYSELEVGEQLGAGGYGEVHKAVWKGTEVAVKVIAAEKITKDMEKSFQDEVRVMTSLRHPNVVLFMAASTKPPKMCIVMEYMALGSLYDLLHNELVPEIPFQLKAKMAYQASKGMHFLHSSGIVHRDLKSLNLLLDNKWNVKVSDFGLTRFKEDAKKGGSQNIVGSVHWTAPEVLNESPDVDFILADVYSFGIILWELLSREQPYFGMSSGGGGDQGRHPAAHARQRHLVPAEYEELVTSCWHSDPVIRPTFLEIMTRLSAMHGDSTSGGVTSFTSKTTTSSSSGNSGGEQRRQPKNTNTYGSWTLPSTNGSATSTGSSSSSNASKNFSAAQVAAGGGEVAIVFTDITRAASLWEFNAAAMRDATLVHNDTLRAALKRHRGYEVVFLRDRNSGEGSFCMAFQHTADALAWCADVQQALLEVEWPEALLDHPGAAE</sequence>
<evidence type="ECO:0000256" key="10">
    <source>
        <dbReference type="ARBA" id="ARBA00048679"/>
    </source>
</evidence>
<dbReference type="SMART" id="SM00220">
    <property type="entry name" value="S_TKc"/>
    <property type="match status" value="1"/>
</dbReference>
<feature type="compositionally biased region" description="Low complexity" evidence="12">
    <location>
        <begin position="1006"/>
        <end position="1027"/>
    </location>
</feature>
<keyword evidence="13" id="KW-1133">Transmembrane helix</keyword>
<dbReference type="SUPFAM" id="SSF53850">
    <property type="entry name" value="Periplasmic binding protein-like II"/>
    <property type="match status" value="2"/>
</dbReference>
<dbReference type="InterPro" id="IPR017441">
    <property type="entry name" value="Protein_kinase_ATP_BS"/>
</dbReference>
<dbReference type="InterPro" id="IPR029787">
    <property type="entry name" value="Nucleotide_cyclase"/>
</dbReference>
<dbReference type="EMBL" id="KB008103">
    <property type="protein sequence ID" value="ELR13097.1"/>
    <property type="molecule type" value="Genomic_DNA"/>
</dbReference>
<evidence type="ECO:0000256" key="7">
    <source>
        <dbReference type="ARBA" id="ARBA00022777"/>
    </source>
</evidence>
<dbReference type="Pfam" id="PF07714">
    <property type="entry name" value="PK_Tyr_Ser-Thr"/>
    <property type="match status" value="1"/>
</dbReference>
<dbReference type="InterPro" id="IPR024370">
    <property type="entry name" value="PBP_domain"/>
</dbReference>
<accession>L8GJC6</accession>
<keyword evidence="13" id="KW-0812">Transmembrane</keyword>
<feature type="domain" description="Protein kinase" evidence="14">
    <location>
        <begin position="747"/>
        <end position="1004"/>
    </location>
</feature>
<evidence type="ECO:0000256" key="9">
    <source>
        <dbReference type="ARBA" id="ARBA00047899"/>
    </source>
</evidence>
<dbReference type="GO" id="GO:0005524">
    <property type="term" value="F:ATP binding"/>
    <property type="evidence" value="ECO:0007669"/>
    <property type="project" value="UniProtKB-UniRule"/>
</dbReference>
<dbReference type="FunFam" id="3.30.200.20:FF:000060">
    <property type="entry name" value="Serine/threonine-protein kinase isoform 1"/>
    <property type="match status" value="1"/>
</dbReference>
<dbReference type="GO" id="GO:0004674">
    <property type="term" value="F:protein serine/threonine kinase activity"/>
    <property type="evidence" value="ECO:0007669"/>
    <property type="project" value="UniProtKB-KW"/>
</dbReference>
<dbReference type="Proteomes" id="UP000011083">
    <property type="component" value="Unassembled WGS sequence"/>
</dbReference>
<feature type="region of interest" description="Disordered" evidence="12">
    <location>
        <begin position="1006"/>
        <end position="1066"/>
    </location>
</feature>
<feature type="compositionally biased region" description="Low complexity" evidence="12">
    <location>
        <begin position="1050"/>
        <end position="1066"/>
    </location>
</feature>
<evidence type="ECO:0000256" key="4">
    <source>
        <dbReference type="ARBA" id="ARBA00022527"/>
    </source>
</evidence>
<dbReference type="RefSeq" id="XP_004335110.1">
    <property type="nucleotide sequence ID" value="XM_004335062.1"/>
</dbReference>
<dbReference type="AlphaFoldDB" id="L8GJC6"/>
<organism evidence="15 16">
    <name type="scientific">Acanthamoeba castellanii (strain ATCC 30010 / Neff)</name>
    <dbReference type="NCBI Taxonomy" id="1257118"/>
    <lineage>
        <taxon>Eukaryota</taxon>
        <taxon>Amoebozoa</taxon>
        <taxon>Discosea</taxon>
        <taxon>Longamoebia</taxon>
        <taxon>Centramoebida</taxon>
        <taxon>Acanthamoebidae</taxon>
        <taxon>Acanthamoeba</taxon>
    </lineage>
</organism>
<dbReference type="KEGG" id="acan:ACA1_097840"/>
<dbReference type="InterPro" id="IPR051681">
    <property type="entry name" value="Ser/Thr_Kinases-Pseudokinases"/>
</dbReference>
<keyword evidence="16" id="KW-1185">Reference proteome</keyword>
<keyword evidence="6 11" id="KW-0547">Nucleotide-binding</keyword>
<proteinExistence type="inferred from homology"/>
<keyword evidence="4" id="KW-0723">Serine/threonine-protein kinase</keyword>
<evidence type="ECO:0000313" key="16">
    <source>
        <dbReference type="Proteomes" id="UP000011083"/>
    </source>
</evidence>
<evidence type="ECO:0000256" key="13">
    <source>
        <dbReference type="SAM" id="Phobius"/>
    </source>
</evidence>
<name>L8GJC6_ACACF</name>
<feature type="transmembrane region" description="Helical" evidence="13">
    <location>
        <begin position="707"/>
        <end position="730"/>
    </location>
</feature>
<evidence type="ECO:0000256" key="2">
    <source>
        <dbReference type="ARBA" id="ARBA00005843"/>
    </source>
</evidence>
<dbReference type="SUPFAM" id="SSF55073">
    <property type="entry name" value="Nucleotide cyclase"/>
    <property type="match status" value="1"/>
</dbReference>
<evidence type="ECO:0000256" key="5">
    <source>
        <dbReference type="ARBA" id="ARBA00022679"/>
    </source>
</evidence>
<evidence type="ECO:0000256" key="12">
    <source>
        <dbReference type="SAM" id="MobiDB-lite"/>
    </source>
</evidence>
<keyword evidence="7 15" id="KW-0418">Kinase</keyword>
<comment type="subcellular location">
    <subcellularLocation>
        <location evidence="1">Membrane</location>
        <topology evidence="1">Single-pass membrane protein</topology>
    </subcellularLocation>
</comment>
<comment type="similarity">
    <text evidence="2">Belongs to the protein kinase superfamily. TKL Ser/Thr protein kinase family.</text>
</comment>
<dbReference type="Gene3D" id="3.30.70.1230">
    <property type="entry name" value="Nucleotide cyclase"/>
    <property type="match status" value="1"/>
</dbReference>
<keyword evidence="5" id="KW-0808">Transferase</keyword>
<dbReference type="Gene3D" id="3.30.200.20">
    <property type="entry name" value="Phosphorylase Kinase, domain 1"/>
    <property type="match status" value="1"/>
</dbReference>
<evidence type="ECO:0000313" key="15">
    <source>
        <dbReference type="EMBL" id="ELR13097.1"/>
    </source>
</evidence>
<dbReference type="InterPro" id="IPR000719">
    <property type="entry name" value="Prot_kinase_dom"/>
</dbReference>
<evidence type="ECO:0000259" key="14">
    <source>
        <dbReference type="PROSITE" id="PS50011"/>
    </source>
</evidence>
<dbReference type="PRINTS" id="PR00109">
    <property type="entry name" value="TYRKINASE"/>
</dbReference>
<feature type="binding site" evidence="11">
    <location>
        <position position="774"/>
    </location>
    <ligand>
        <name>ATP</name>
        <dbReference type="ChEBI" id="CHEBI:30616"/>
    </ligand>
</feature>
<dbReference type="EC" id="2.7.11.1" evidence="3"/>
<dbReference type="Gene3D" id="3.40.190.10">
    <property type="entry name" value="Periplasmic binding protein-like II"/>
    <property type="match status" value="4"/>
</dbReference>
<feature type="non-terminal residue" evidence="15">
    <location>
        <position position="1"/>
    </location>
</feature>
<comment type="catalytic activity">
    <reaction evidence="10">
        <text>L-seryl-[protein] + ATP = O-phospho-L-seryl-[protein] + ADP + H(+)</text>
        <dbReference type="Rhea" id="RHEA:17989"/>
        <dbReference type="Rhea" id="RHEA-COMP:9863"/>
        <dbReference type="Rhea" id="RHEA-COMP:11604"/>
        <dbReference type="ChEBI" id="CHEBI:15378"/>
        <dbReference type="ChEBI" id="CHEBI:29999"/>
        <dbReference type="ChEBI" id="CHEBI:30616"/>
        <dbReference type="ChEBI" id="CHEBI:83421"/>
        <dbReference type="ChEBI" id="CHEBI:456216"/>
        <dbReference type="EC" id="2.7.11.1"/>
    </reaction>
</comment>
<dbReference type="Gene3D" id="1.10.510.10">
    <property type="entry name" value="Transferase(Phosphotransferase) domain 1"/>
    <property type="match status" value="1"/>
</dbReference>
<dbReference type="PANTHER" id="PTHR44329">
    <property type="entry name" value="SERINE/THREONINE-PROTEIN KINASE TNNI3K-RELATED"/>
    <property type="match status" value="1"/>
</dbReference>
<dbReference type="PANTHER" id="PTHR44329:SF298">
    <property type="entry name" value="MIXED LINEAGE KINASE DOMAIN-LIKE PROTEIN"/>
    <property type="match status" value="1"/>
</dbReference>
<comment type="catalytic activity">
    <reaction evidence="9">
        <text>L-threonyl-[protein] + ATP = O-phospho-L-threonyl-[protein] + ADP + H(+)</text>
        <dbReference type="Rhea" id="RHEA:46608"/>
        <dbReference type="Rhea" id="RHEA-COMP:11060"/>
        <dbReference type="Rhea" id="RHEA-COMP:11605"/>
        <dbReference type="ChEBI" id="CHEBI:15378"/>
        <dbReference type="ChEBI" id="CHEBI:30013"/>
        <dbReference type="ChEBI" id="CHEBI:30616"/>
        <dbReference type="ChEBI" id="CHEBI:61977"/>
        <dbReference type="ChEBI" id="CHEBI:456216"/>
        <dbReference type="EC" id="2.7.11.1"/>
    </reaction>
</comment>
<dbReference type="GO" id="GO:0016020">
    <property type="term" value="C:membrane"/>
    <property type="evidence" value="ECO:0007669"/>
    <property type="project" value="UniProtKB-SubCell"/>
</dbReference>
<evidence type="ECO:0000256" key="1">
    <source>
        <dbReference type="ARBA" id="ARBA00004167"/>
    </source>
</evidence>
<dbReference type="PROSITE" id="PS00107">
    <property type="entry name" value="PROTEIN_KINASE_ATP"/>
    <property type="match status" value="1"/>
</dbReference>